<protein>
    <recommendedName>
        <fullName evidence="5">Interleukin-1 beta</fullName>
    </recommendedName>
</protein>
<dbReference type="InterPro" id="IPR000975">
    <property type="entry name" value="IL-1_fam"/>
</dbReference>
<keyword evidence="9" id="KW-0666">Pyrogen</keyword>
<dbReference type="GO" id="GO:1901222">
    <property type="term" value="P:regulation of non-canonical NF-kappaB signal transduction"/>
    <property type="evidence" value="ECO:0007669"/>
    <property type="project" value="TreeGrafter"/>
</dbReference>
<dbReference type="GeneID" id="115810183"/>
<dbReference type="CDD" id="cd00100">
    <property type="entry name" value="beta-trefoil_IL1"/>
    <property type="match status" value="1"/>
</dbReference>
<dbReference type="GO" id="GO:0010628">
    <property type="term" value="P:positive regulation of gene expression"/>
    <property type="evidence" value="ECO:0007669"/>
    <property type="project" value="TreeGrafter"/>
</dbReference>
<name>A0A6J2V4R7_CHACN</name>
<evidence type="ECO:0000256" key="5">
    <source>
        <dbReference type="ARBA" id="ARBA00014702"/>
    </source>
</evidence>
<evidence type="ECO:0000256" key="3">
    <source>
        <dbReference type="ARBA" id="ARBA00004550"/>
    </source>
</evidence>
<dbReference type="Proteomes" id="UP000504632">
    <property type="component" value="Chromosome 4"/>
</dbReference>
<keyword evidence="12" id="KW-0497">Mitogen</keyword>
<keyword evidence="14" id="KW-1185">Reference proteome</keyword>
<comment type="subcellular location">
    <subcellularLocation>
        <location evidence="2">Cytoplasm</location>
        <location evidence="2">Cytosol</location>
    </subcellularLocation>
    <subcellularLocation>
        <location evidence="1">Lysosome</location>
    </subcellularLocation>
    <subcellularLocation>
        <location evidence="3">Secreted</location>
        <location evidence="3">Extracellular exosome</location>
    </subcellularLocation>
</comment>
<evidence type="ECO:0000313" key="15">
    <source>
        <dbReference type="RefSeq" id="XP_030627970.1"/>
    </source>
</evidence>
<dbReference type="Gene3D" id="2.80.10.50">
    <property type="match status" value="1"/>
</dbReference>
<dbReference type="InParanoid" id="A0A6J2V4R7"/>
<dbReference type="GO" id="GO:0001660">
    <property type="term" value="P:fever generation"/>
    <property type="evidence" value="ECO:0007669"/>
    <property type="project" value="UniProtKB-KW"/>
</dbReference>
<evidence type="ECO:0000256" key="6">
    <source>
        <dbReference type="ARBA" id="ARBA00022490"/>
    </source>
</evidence>
<dbReference type="GO" id="GO:0042119">
    <property type="term" value="P:neutrophil activation"/>
    <property type="evidence" value="ECO:0007669"/>
    <property type="project" value="TreeGrafter"/>
</dbReference>
<evidence type="ECO:0000256" key="10">
    <source>
        <dbReference type="ARBA" id="ARBA00023198"/>
    </source>
</evidence>
<dbReference type="GO" id="GO:0005764">
    <property type="term" value="C:lysosome"/>
    <property type="evidence" value="ECO:0007669"/>
    <property type="project" value="UniProtKB-SubCell"/>
</dbReference>
<proteinExistence type="inferred from homology"/>
<keyword evidence="8" id="KW-0964">Secreted</keyword>
<evidence type="ECO:0000256" key="1">
    <source>
        <dbReference type="ARBA" id="ARBA00004371"/>
    </source>
</evidence>
<evidence type="ECO:0000256" key="4">
    <source>
        <dbReference type="ARBA" id="ARBA00010448"/>
    </source>
</evidence>
<evidence type="ECO:0000313" key="14">
    <source>
        <dbReference type="Proteomes" id="UP000504632"/>
    </source>
</evidence>
<keyword evidence="7" id="KW-0202">Cytokine</keyword>
<dbReference type="GO" id="GO:0006955">
    <property type="term" value="P:immune response"/>
    <property type="evidence" value="ECO:0007669"/>
    <property type="project" value="InterPro"/>
</dbReference>
<dbReference type="PANTHER" id="PTHR10078">
    <property type="entry name" value="INTERLEUKIN-1 FAMILY MEMBER"/>
    <property type="match status" value="1"/>
</dbReference>
<accession>A0A6J2V4R7</accession>
<feature type="compositionally biased region" description="Acidic residues" evidence="13">
    <location>
        <begin position="113"/>
        <end position="131"/>
    </location>
</feature>
<dbReference type="PANTHER" id="PTHR10078:SF30">
    <property type="entry name" value="INTERLEUKIN-1 BETA"/>
    <property type="match status" value="1"/>
</dbReference>
<reference evidence="15" key="1">
    <citation type="submission" date="2025-08" db="UniProtKB">
        <authorList>
            <consortium name="RefSeq"/>
        </authorList>
    </citation>
    <scope>IDENTIFICATION</scope>
</reference>
<dbReference type="GO" id="GO:0051781">
    <property type="term" value="P:positive regulation of cell division"/>
    <property type="evidence" value="ECO:0007669"/>
    <property type="project" value="UniProtKB-KW"/>
</dbReference>
<sequence length="316" mass="34741">MDVEGGCVKGIISVLHRNQDGKHLYEVENVILYNKSGFTSKGDKLLMINDVEIQDLAPEALAEMLAKGSPMLTIHQSNMDNPAKECQEPGDLHATSKEETFLRLSLEMFREEDLENDGEDGESSGVEEESGDKDSGSAENGSDDVLIIALKETSISVVTSRGCGEGCPFEDCEGIKCHYSDVVLSSNEVILSKITIYSYQTEGILPSPQTLNKGYKGIPVVLNFTGTEAFLRCTKEGGSPVVSVDNCEKSKLRCISQGAADVWPFVFYMSSDPSGNRRFESANCEGWFLKAEEEDRVILKNAPKDDSFYFLIQNVK</sequence>
<dbReference type="AlphaFoldDB" id="A0A6J2V4R7"/>
<dbReference type="Pfam" id="PF00340">
    <property type="entry name" value="IL1"/>
    <property type="match status" value="1"/>
</dbReference>
<dbReference type="OrthoDB" id="8962877at2759"/>
<dbReference type="GO" id="GO:0071222">
    <property type="term" value="P:cellular response to lipopolysaccharide"/>
    <property type="evidence" value="ECO:0007669"/>
    <property type="project" value="TreeGrafter"/>
</dbReference>
<keyword evidence="11" id="KW-0458">Lysosome</keyword>
<evidence type="ECO:0000256" key="9">
    <source>
        <dbReference type="ARBA" id="ARBA00022620"/>
    </source>
</evidence>
<evidence type="ECO:0000256" key="13">
    <source>
        <dbReference type="SAM" id="MobiDB-lite"/>
    </source>
</evidence>
<evidence type="ECO:0000256" key="7">
    <source>
        <dbReference type="ARBA" id="ARBA00022514"/>
    </source>
</evidence>
<dbReference type="GO" id="GO:0005615">
    <property type="term" value="C:extracellular space"/>
    <property type="evidence" value="ECO:0007669"/>
    <property type="project" value="UniProtKB-KW"/>
</dbReference>
<dbReference type="GO" id="GO:0005829">
    <property type="term" value="C:cytosol"/>
    <property type="evidence" value="ECO:0007669"/>
    <property type="project" value="UniProtKB-SubCell"/>
</dbReference>
<evidence type="ECO:0000256" key="8">
    <source>
        <dbReference type="ARBA" id="ARBA00022525"/>
    </source>
</evidence>
<dbReference type="GO" id="GO:0048246">
    <property type="term" value="P:macrophage chemotaxis"/>
    <property type="evidence" value="ECO:0007669"/>
    <property type="project" value="TreeGrafter"/>
</dbReference>
<dbReference type="GO" id="GO:0005125">
    <property type="term" value="F:cytokine activity"/>
    <property type="evidence" value="ECO:0007669"/>
    <property type="project" value="UniProtKB-KW"/>
</dbReference>
<dbReference type="GO" id="GO:0019221">
    <property type="term" value="P:cytokine-mediated signaling pathway"/>
    <property type="evidence" value="ECO:0007669"/>
    <property type="project" value="TreeGrafter"/>
</dbReference>
<dbReference type="InterPro" id="IPR008996">
    <property type="entry name" value="IL1/FGF"/>
</dbReference>
<feature type="region of interest" description="Disordered" evidence="13">
    <location>
        <begin position="113"/>
        <end position="140"/>
    </location>
</feature>
<keyword evidence="6" id="KW-0963">Cytoplasm</keyword>
<dbReference type="SUPFAM" id="SSF50353">
    <property type="entry name" value="Cytokine"/>
    <property type="match status" value="1"/>
</dbReference>
<organism evidence="14 15">
    <name type="scientific">Chanos chanos</name>
    <name type="common">Milkfish</name>
    <name type="synonym">Mugil chanos</name>
    <dbReference type="NCBI Taxonomy" id="29144"/>
    <lineage>
        <taxon>Eukaryota</taxon>
        <taxon>Metazoa</taxon>
        <taxon>Chordata</taxon>
        <taxon>Craniata</taxon>
        <taxon>Vertebrata</taxon>
        <taxon>Euteleostomi</taxon>
        <taxon>Actinopterygii</taxon>
        <taxon>Neopterygii</taxon>
        <taxon>Teleostei</taxon>
        <taxon>Ostariophysi</taxon>
        <taxon>Gonorynchiformes</taxon>
        <taxon>Chanidae</taxon>
        <taxon>Chanos</taxon>
    </lineage>
</organism>
<gene>
    <name evidence="15" type="primary">LOC115810183</name>
</gene>
<evidence type="ECO:0000256" key="12">
    <source>
        <dbReference type="ARBA" id="ARBA00023246"/>
    </source>
</evidence>
<evidence type="ECO:0000256" key="2">
    <source>
        <dbReference type="ARBA" id="ARBA00004514"/>
    </source>
</evidence>
<dbReference type="RefSeq" id="XP_030627970.1">
    <property type="nucleotide sequence ID" value="XM_030772110.1"/>
</dbReference>
<evidence type="ECO:0000256" key="11">
    <source>
        <dbReference type="ARBA" id="ARBA00023228"/>
    </source>
</evidence>
<comment type="similarity">
    <text evidence="4">Belongs to the IL-1 family.</text>
</comment>
<keyword evidence="10" id="KW-0395">Inflammatory response</keyword>